<dbReference type="OrthoDB" id="1098137at2"/>
<evidence type="ECO:0000259" key="2">
    <source>
        <dbReference type="Pfam" id="PF14905"/>
    </source>
</evidence>
<dbReference type="Gene3D" id="2.60.40.1120">
    <property type="entry name" value="Carboxypeptidase-like, regulatory domain"/>
    <property type="match status" value="1"/>
</dbReference>
<dbReference type="Pfam" id="PF14905">
    <property type="entry name" value="OMP_b-brl_3"/>
    <property type="match status" value="1"/>
</dbReference>
<dbReference type="AlphaFoldDB" id="F8N6B4"/>
<dbReference type="SUPFAM" id="SSF49464">
    <property type="entry name" value="Carboxypeptidase regulatory domain-like"/>
    <property type="match status" value="1"/>
</dbReference>
<accession>F8N6B4</accession>
<gene>
    <name evidence="3" type="ORF">Premu_0731</name>
</gene>
<evidence type="ECO:0000313" key="4">
    <source>
        <dbReference type="Proteomes" id="UP000002772"/>
    </source>
</evidence>
<keyword evidence="1" id="KW-0732">Signal</keyword>
<dbReference type="InterPro" id="IPR008969">
    <property type="entry name" value="CarboxyPept-like_regulatory"/>
</dbReference>
<proteinExistence type="predicted"/>
<feature type="chain" id="PRO_5003375653" description="Outer membrane protein beta-barrel domain-containing protein" evidence="1">
    <location>
        <begin position="27"/>
        <end position="780"/>
    </location>
</feature>
<dbReference type="InterPro" id="IPR041700">
    <property type="entry name" value="OMP_b-brl_3"/>
</dbReference>
<dbReference type="EMBL" id="GL945017">
    <property type="protein sequence ID" value="EGN56195.1"/>
    <property type="molecule type" value="Genomic_DNA"/>
</dbReference>
<dbReference type="SUPFAM" id="SSF56935">
    <property type="entry name" value="Porins"/>
    <property type="match status" value="1"/>
</dbReference>
<protein>
    <recommendedName>
        <fullName evidence="2">Outer membrane protein beta-barrel domain-containing protein</fullName>
    </recommendedName>
</protein>
<dbReference type="Pfam" id="PF13620">
    <property type="entry name" value="CarboxypepD_reg"/>
    <property type="match status" value="1"/>
</dbReference>
<keyword evidence="4" id="KW-1185">Reference proteome</keyword>
<name>F8N6B4_9BACT</name>
<dbReference type="HOGENOM" id="CLU_019825_1_0_10"/>
<reference evidence="4" key="1">
    <citation type="journal article" date="2011" name="Stand. Genomic Sci.">
        <title>Non-contiguous finished genome sequence of the opportunistic oral pathogen Prevotella multisaccharivorax type strain (PPPA20).</title>
        <authorList>
            <person name="Pati A."/>
            <person name="Gronow S."/>
            <person name="Lu M."/>
            <person name="Lapidus A."/>
            <person name="Nolan M."/>
            <person name="Lucas S."/>
            <person name="Hammon N."/>
            <person name="Deshpande S."/>
            <person name="Cheng J.F."/>
            <person name="Tapia R."/>
            <person name="Han C."/>
            <person name="Goodwin L."/>
            <person name="Pitluck S."/>
            <person name="Liolios K."/>
            <person name="Pagani I."/>
            <person name="Mavromatis K."/>
            <person name="Mikhailova N."/>
            <person name="Huntemann M."/>
            <person name="Chen A."/>
            <person name="Palaniappan K."/>
            <person name="Land M."/>
            <person name="Hauser L."/>
            <person name="Detter J.C."/>
            <person name="Brambilla E.M."/>
            <person name="Rohde M."/>
            <person name="Goker M."/>
            <person name="Woyke T."/>
            <person name="Bristow J."/>
            <person name="Eisen J.A."/>
            <person name="Markowitz V."/>
            <person name="Hugenholtz P."/>
            <person name="Kyrpides N.C."/>
            <person name="Klenk H.P."/>
            <person name="Ivanova N."/>
        </authorList>
    </citation>
    <scope>NUCLEOTIDE SEQUENCE [LARGE SCALE GENOMIC DNA]</scope>
    <source>
        <strain evidence="4">DSM 17128</strain>
    </source>
</reference>
<dbReference type="STRING" id="688246.Premu_0731"/>
<sequence length="780" mass="88032">MRSSKNINRKVGLLLLVLLAVLNVHASDFLISGTVCNGETGKAVNAVSVKLLSYDGIAIASTTTDAKGRFRLQHVAANDYLLTFYAIGYDSAKVSIHGLNENYDLGEVTMLPKSYELKEVSVYSQSMSMNADRMTFFPSEHVREKSQDAIDVMRLLNMPELKFDLANHTFSSLRNGALQIRIDGVVSTQQDLEAVQPQDIAKIEYITNPSIIYGDNVAAVILVKTRRKFTGLQGGTRVSQALTTSAGLQYAYLTLSRPHDRYSLQLSDSYNYSGGNYSLMSKSLSYPNRILDFATISDTYRNHYVLPSAQFDYTHSFDERSFMNIKAKYGFSHNQPGDMTSEAYTDDSPFYTDITQNRDNEHNTSLDAYYTNTTSTGKQIDANLTATYIATDYKYGYTKTYTQSDNADYSNSYDADGKHGSVIGEIKYSIPVWGKHRLTFGSHDSYSLTRNNYFVDGKKTPSHLDIFLTHDYVELSGNLYKVNYTVGGGLAYYYFKNDALSKSYTFFRPRLSLYVPLSKVWSLQYYLGINPNEPSLSLLADVVQPVSEYENRKGNPELRPYQAYMNRLSLNFVRGKTYCALMGYVQYNSRPYIDNPVEYDAATDKFVYSMSNQGHFLHVQTQLYASQRLFQDKLSISAYCLMNHYVNHADAFQNHYTAFIAGGSISYDEKAWGLSASCLSPIRTLFGETKTTQHASLQLSAYCNVKKLRISLSANNPFMPHAYSQRTMLGSHLVKLCSTTFSKANNNYINLTVSYTFSKGKNKEYRQNIQNTDTDSGIMK</sequence>
<dbReference type="RefSeq" id="WP_007573179.1">
    <property type="nucleotide sequence ID" value="NZ_BPTS01000001.1"/>
</dbReference>
<evidence type="ECO:0000256" key="1">
    <source>
        <dbReference type="SAM" id="SignalP"/>
    </source>
</evidence>
<organism evidence="3 4">
    <name type="scientific">Hallella multisaccharivorax DSM 17128</name>
    <dbReference type="NCBI Taxonomy" id="688246"/>
    <lineage>
        <taxon>Bacteria</taxon>
        <taxon>Pseudomonadati</taxon>
        <taxon>Bacteroidota</taxon>
        <taxon>Bacteroidia</taxon>
        <taxon>Bacteroidales</taxon>
        <taxon>Prevotellaceae</taxon>
        <taxon>Hallella</taxon>
    </lineage>
</organism>
<dbReference type="eggNOG" id="COG4771">
    <property type="taxonomic scope" value="Bacteria"/>
</dbReference>
<feature type="domain" description="Outer membrane protein beta-barrel" evidence="2">
    <location>
        <begin position="374"/>
        <end position="755"/>
    </location>
</feature>
<dbReference type="Proteomes" id="UP000002772">
    <property type="component" value="Unassembled WGS sequence"/>
</dbReference>
<evidence type="ECO:0000313" key="3">
    <source>
        <dbReference type="EMBL" id="EGN56195.1"/>
    </source>
</evidence>
<feature type="signal peptide" evidence="1">
    <location>
        <begin position="1"/>
        <end position="26"/>
    </location>
</feature>